<evidence type="ECO:0000313" key="2">
    <source>
        <dbReference type="Proteomes" id="UP000252355"/>
    </source>
</evidence>
<protein>
    <submittedName>
        <fullName evidence="1">Uncharacterized protein</fullName>
    </submittedName>
</protein>
<dbReference type="SUPFAM" id="SSF101898">
    <property type="entry name" value="NHL repeat"/>
    <property type="match status" value="1"/>
</dbReference>
<reference evidence="1 2" key="1">
    <citation type="submission" date="2018-05" db="EMBL/GenBank/DDBJ databases">
        <title>A metagenomic window into the 2 km-deep terrestrial subsurface aquifer revealed taxonomically and functionally diverse microbial community comprising novel uncultured bacterial lineages.</title>
        <authorList>
            <person name="Kadnikov V.V."/>
            <person name="Mardanov A.V."/>
            <person name="Beletsky A.V."/>
            <person name="Banks D."/>
            <person name="Pimenov N.V."/>
            <person name="Frank Y.A."/>
            <person name="Karnachuk O.V."/>
            <person name="Ravin N.V."/>
        </authorList>
    </citation>
    <scope>NUCLEOTIDE SEQUENCE [LARGE SCALE GENOMIC DNA]</scope>
    <source>
        <strain evidence="1">BY5</strain>
    </source>
</reference>
<dbReference type="EMBL" id="QOQW01000003">
    <property type="protein sequence ID" value="RCK80957.1"/>
    <property type="molecule type" value="Genomic_DNA"/>
</dbReference>
<dbReference type="Gene3D" id="2.130.10.10">
    <property type="entry name" value="YVTN repeat-like/Quinoprotein amine dehydrogenase"/>
    <property type="match status" value="1"/>
</dbReference>
<sequence length="321" mass="34123">MVVDASGRLWIGSFGAGVWVCENGRAVPLLDAHGEHPSRRISRLLLDGHRLWVATAGEGLLCYDTAARRWLPVDPDPGPKMRALHGLARTADGRLLLGSVGSGAAELRDGVWHHLGRDQGLGDDWVNDIAPTTTGAWFATSRGVWHVAAVAPSASFGFLSSAHASAPRVPPPPTADAWLYPGGSCCGPDAWDNPEVNVLLPLASFTFLGTMADGAFRHDPDGETRKLAGTRGSIQALCLWRNALWIAGSQGLWQVGDPAAPRPAATQLLTPWEPGVTLKSLAVTHRDSLLIGTHDGRIFATSDGKTFSLALQYADGGFRQP</sequence>
<dbReference type="InterPro" id="IPR015943">
    <property type="entry name" value="WD40/YVTN_repeat-like_dom_sf"/>
</dbReference>
<name>A0A367ZSY2_9BACT</name>
<accession>A0A367ZSY2</accession>
<comment type="caution">
    <text evidence="1">The sequence shown here is derived from an EMBL/GenBank/DDBJ whole genome shotgun (WGS) entry which is preliminary data.</text>
</comment>
<gene>
    <name evidence="1" type="ORF">OZSIB_2334</name>
</gene>
<proteinExistence type="predicted"/>
<dbReference type="AlphaFoldDB" id="A0A367ZSY2"/>
<organism evidence="1 2">
    <name type="scientific">Candidatus Ozemobacter sibiricus</name>
    <dbReference type="NCBI Taxonomy" id="2268124"/>
    <lineage>
        <taxon>Bacteria</taxon>
        <taxon>Candidatus Ozemobacteria</taxon>
        <taxon>Candidatus Ozemobacterales</taxon>
        <taxon>Candidatus Ozemobacteraceae</taxon>
        <taxon>Candidatus Ozemobacter</taxon>
    </lineage>
</organism>
<evidence type="ECO:0000313" key="1">
    <source>
        <dbReference type="EMBL" id="RCK80957.1"/>
    </source>
</evidence>
<dbReference type="Proteomes" id="UP000252355">
    <property type="component" value="Unassembled WGS sequence"/>
</dbReference>